<evidence type="ECO:0000256" key="1">
    <source>
        <dbReference type="SAM" id="MobiDB-lite"/>
    </source>
</evidence>
<feature type="non-terminal residue" evidence="2">
    <location>
        <position position="1"/>
    </location>
</feature>
<feature type="compositionally biased region" description="Polar residues" evidence="1">
    <location>
        <begin position="163"/>
        <end position="178"/>
    </location>
</feature>
<dbReference type="EMBL" id="HACG01022191">
    <property type="protein sequence ID" value="CEK69056.1"/>
    <property type="molecule type" value="Transcribed_RNA"/>
</dbReference>
<feature type="compositionally biased region" description="Low complexity" evidence="1">
    <location>
        <begin position="41"/>
        <end position="55"/>
    </location>
</feature>
<protein>
    <submittedName>
        <fullName evidence="2">Uncharacterized protein</fullName>
    </submittedName>
</protein>
<feature type="region of interest" description="Disordered" evidence="1">
    <location>
        <begin position="158"/>
        <end position="192"/>
    </location>
</feature>
<name>A0A0B6ZMH3_9EUPU</name>
<gene>
    <name evidence="2" type="primary">ORF68725</name>
</gene>
<dbReference type="AlphaFoldDB" id="A0A0B6ZMH3"/>
<accession>A0A0B6ZMH3</accession>
<sequence>YPPKKSTLLNTGGLNNYPGPLYPIYPLYQHGYGIASTGGTSDNSNYSSPRSSVCSEGDSKNSSPRTSLTNTALYDKFGSARSMVSSGPISNASPSNNSYGSQDWISAPRSVGGVAHDSNVARPLPQIPQAMHLGPRSVPLLPDNRYNDLASQHIYTDPRQRTLPPQSAASVHTKTYAPNTDGHMMNHTPNGG</sequence>
<feature type="non-terminal residue" evidence="2">
    <location>
        <position position="192"/>
    </location>
</feature>
<evidence type="ECO:0000313" key="2">
    <source>
        <dbReference type="EMBL" id="CEK69056.1"/>
    </source>
</evidence>
<reference evidence="2" key="1">
    <citation type="submission" date="2014-12" db="EMBL/GenBank/DDBJ databases">
        <title>Insight into the proteome of Arion vulgaris.</title>
        <authorList>
            <person name="Aradska J."/>
            <person name="Bulat T."/>
            <person name="Smidak R."/>
            <person name="Sarate P."/>
            <person name="Gangsoo J."/>
            <person name="Sialana F."/>
            <person name="Bilban M."/>
            <person name="Lubec G."/>
        </authorList>
    </citation>
    <scope>NUCLEOTIDE SEQUENCE</scope>
    <source>
        <tissue evidence="2">Skin</tissue>
    </source>
</reference>
<feature type="region of interest" description="Disordered" evidence="1">
    <location>
        <begin position="40"/>
        <end position="68"/>
    </location>
</feature>
<organism evidence="2">
    <name type="scientific">Arion vulgaris</name>
    <dbReference type="NCBI Taxonomy" id="1028688"/>
    <lineage>
        <taxon>Eukaryota</taxon>
        <taxon>Metazoa</taxon>
        <taxon>Spiralia</taxon>
        <taxon>Lophotrochozoa</taxon>
        <taxon>Mollusca</taxon>
        <taxon>Gastropoda</taxon>
        <taxon>Heterobranchia</taxon>
        <taxon>Euthyneura</taxon>
        <taxon>Panpulmonata</taxon>
        <taxon>Eupulmonata</taxon>
        <taxon>Stylommatophora</taxon>
        <taxon>Helicina</taxon>
        <taxon>Arionoidea</taxon>
        <taxon>Arionidae</taxon>
        <taxon>Arion</taxon>
    </lineage>
</organism>
<proteinExistence type="predicted"/>